<protein>
    <submittedName>
        <fullName evidence="1">Uncharacterized protein</fullName>
    </submittedName>
</protein>
<accession>A0A1T0AZ75</accession>
<organism evidence="1 2">
    <name type="scientific">[Haemophilus] felis</name>
    <dbReference type="NCBI Taxonomy" id="123822"/>
    <lineage>
        <taxon>Bacteria</taxon>
        <taxon>Pseudomonadati</taxon>
        <taxon>Pseudomonadota</taxon>
        <taxon>Gammaproteobacteria</taxon>
        <taxon>Pasteurellales</taxon>
        <taxon>Pasteurellaceae</taxon>
    </lineage>
</organism>
<dbReference type="EMBL" id="MUYB01000027">
    <property type="protein sequence ID" value="OOS03208.1"/>
    <property type="molecule type" value="Genomic_DNA"/>
</dbReference>
<comment type="caution">
    <text evidence="1">The sequence shown here is derived from an EMBL/GenBank/DDBJ whole genome shotgun (WGS) entry which is preliminary data.</text>
</comment>
<reference evidence="1 2" key="1">
    <citation type="submission" date="2017-02" db="EMBL/GenBank/DDBJ databases">
        <title>Draft genome sequence of Haemophilus felis CCUG 31170 type strain.</title>
        <authorList>
            <person name="Engstrom-Jakobsson H."/>
            <person name="Salva-Serra F."/>
            <person name="Thorell K."/>
            <person name="Gonzales-Siles L."/>
            <person name="Karlsson R."/>
            <person name="Boulund F."/>
            <person name="Engstrand L."/>
            <person name="Kristiansson E."/>
            <person name="Moore E."/>
        </authorList>
    </citation>
    <scope>NUCLEOTIDE SEQUENCE [LARGE SCALE GENOMIC DNA]</scope>
    <source>
        <strain evidence="1 2">CCUG 31170</strain>
    </source>
</reference>
<evidence type="ECO:0000313" key="2">
    <source>
        <dbReference type="Proteomes" id="UP000190023"/>
    </source>
</evidence>
<dbReference type="AlphaFoldDB" id="A0A1T0AZ75"/>
<gene>
    <name evidence="1" type="ORF">B0188_06815</name>
</gene>
<sequence length="74" mass="8560">MMSAYNLLNAVIQSKIQILKEEPYLEKLEANALIEHKKPTIDKAMQRIIAENPDYDIRYTAEINCVCLVIQSHK</sequence>
<name>A0A1T0AZ75_9PAST</name>
<proteinExistence type="predicted"/>
<dbReference type="Proteomes" id="UP000190023">
    <property type="component" value="Unassembled WGS sequence"/>
</dbReference>
<evidence type="ECO:0000313" key="1">
    <source>
        <dbReference type="EMBL" id="OOS03208.1"/>
    </source>
</evidence>
<keyword evidence="2" id="KW-1185">Reference proteome</keyword>